<evidence type="ECO:0000313" key="7">
    <source>
        <dbReference type="Proteomes" id="UP000053317"/>
    </source>
</evidence>
<dbReference type="PANTHER" id="PTHR15454:SF69">
    <property type="entry name" value="SERINE_THREONINE-PROTEIN KINASE 11-INTERACTING PROTEIN"/>
    <property type="match status" value="1"/>
</dbReference>
<feature type="compositionally biased region" description="Basic and acidic residues" evidence="5">
    <location>
        <begin position="659"/>
        <end position="669"/>
    </location>
</feature>
<dbReference type="OrthoDB" id="676979at2759"/>
<feature type="compositionally biased region" description="Low complexity" evidence="5">
    <location>
        <begin position="49"/>
        <end position="58"/>
    </location>
</feature>
<reference evidence="6 7" key="2">
    <citation type="submission" date="2015-05" db="EMBL/GenBank/DDBJ databases">
        <authorList>
            <person name="Morales-Cruz A."/>
            <person name="Amrine K.C."/>
            <person name="Cantu D."/>
        </authorList>
    </citation>
    <scope>NUCLEOTIDE SEQUENCE [LARGE SCALE GENOMIC DNA]</scope>
    <source>
        <strain evidence="6">UCRPC4</strain>
    </source>
</reference>
<feature type="region of interest" description="Disordered" evidence="5">
    <location>
        <begin position="640"/>
        <end position="730"/>
    </location>
</feature>
<feature type="compositionally biased region" description="Polar residues" evidence="5">
    <location>
        <begin position="34"/>
        <end position="48"/>
    </location>
</feature>
<evidence type="ECO:0000256" key="1">
    <source>
        <dbReference type="ARBA" id="ARBA00004496"/>
    </source>
</evidence>
<dbReference type="Gene3D" id="3.80.10.10">
    <property type="entry name" value="Ribonuclease Inhibitor"/>
    <property type="match status" value="2"/>
</dbReference>
<keyword evidence="4" id="KW-0677">Repeat</keyword>
<dbReference type="GO" id="GO:0005737">
    <property type="term" value="C:cytoplasm"/>
    <property type="evidence" value="ECO:0007669"/>
    <property type="project" value="UniProtKB-SubCell"/>
</dbReference>
<dbReference type="EMBL" id="LCWF01000082">
    <property type="protein sequence ID" value="KKY21742.1"/>
    <property type="molecule type" value="Genomic_DNA"/>
</dbReference>
<dbReference type="InterPro" id="IPR032675">
    <property type="entry name" value="LRR_dom_sf"/>
</dbReference>
<dbReference type="Proteomes" id="UP000053317">
    <property type="component" value="Unassembled WGS sequence"/>
</dbReference>
<evidence type="ECO:0000313" key="6">
    <source>
        <dbReference type="EMBL" id="KKY21742.1"/>
    </source>
</evidence>
<keyword evidence="3" id="KW-0433">Leucine-rich repeat</keyword>
<evidence type="ECO:0000256" key="3">
    <source>
        <dbReference type="ARBA" id="ARBA00022614"/>
    </source>
</evidence>
<keyword evidence="7" id="KW-1185">Reference proteome</keyword>
<comment type="caution">
    <text evidence="6">The sequence shown here is derived from an EMBL/GenBank/DDBJ whole genome shotgun (WGS) entry which is preliminary data.</text>
</comment>
<dbReference type="Pfam" id="PF13855">
    <property type="entry name" value="LRR_8"/>
    <property type="match status" value="1"/>
</dbReference>
<sequence>MEQLDTEDGQLFIKSLASFIRTHEKALANALQMRRQNPRSSSTTNIPGTSSPISTASSSSTSSSLAAALSLGSLSFSSQNIRPAKLTLTAHHLFYLLSRLEEMAIPVGPMSVRLESIHAESSSNYMSFLHQSQKAQNRGRSDKDSIHSVSSVRSVMSGMSAFWSSIGLGGTSSKSEKAKAAAEADLKYIYSAFTKIPCLRLSPDHRARLIRGYEEFPFDTAVPLYAFKNVSALEVVDVDFRQFFGWDRLAEQLVWLTVKRARLENVADLLTGIVLDDADKRRRRSTKANSSPTIAWVVPHRNDLPRSNSDPGSPVESKFEGHSPQSGSPGKELEFVAGSPGTRPPTGNMSPGRPLSRASTSYRHMRTNSRKIQRSGSGSSNGSETSAPISGGSSNLLAVSILPATKWRFLKYLSFADNSLTSITADSLLPVSATLRSLDLSSNLFAEIPESLACLTALRSLDLSNCMIESLHSLSRSPLPAVTVLKLRSNRLRSLAGIERLLSLERLDLSDNKITDPEEAARLTGLPNLREIWVKHNPFTRTHSNYRVTVFNLFRKTPGYIEDVVIDNSGPGYAEKKQLVERVAELERPPVVRKVEVEDAATPVIVQSTVRHIRAEQSRPEGQRSEQVVLEVQRPQLQTIVTDPTAVSSTRRKRSTRRRIVDLSKENSTRNKAPSYMLSTSIEEPTTPTSPPRELNRGTSDSHKPLSPKPDDSSRSHILSSPTGSHRGLEWNLNEDDYRRKIAVLKQEMGNSWLSVLGDHDWDNAQDNRAHTGPGLPPIIPPIPRANSQAIVSGARTLG</sequence>
<dbReference type="PANTHER" id="PTHR15454">
    <property type="entry name" value="NISCHARIN RELATED"/>
    <property type="match status" value="1"/>
</dbReference>
<proteinExistence type="predicted"/>
<accession>A0A0G2EFT8</accession>
<protein>
    <submittedName>
        <fullName evidence="6">Putative leucine rich repeat domain-containing protein</fullName>
    </submittedName>
</protein>
<organism evidence="6 7">
    <name type="scientific">Phaeomoniella chlamydospora</name>
    <name type="common">Phaeoacremonium chlamydosporum</name>
    <dbReference type="NCBI Taxonomy" id="158046"/>
    <lineage>
        <taxon>Eukaryota</taxon>
        <taxon>Fungi</taxon>
        <taxon>Dikarya</taxon>
        <taxon>Ascomycota</taxon>
        <taxon>Pezizomycotina</taxon>
        <taxon>Eurotiomycetes</taxon>
        <taxon>Chaetothyriomycetidae</taxon>
        <taxon>Phaeomoniellales</taxon>
        <taxon>Phaeomoniellaceae</taxon>
        <taxon>Phaeomoniella</taxon>
    </lineage>
</organism>
<feature type="compositionally biased region" description="Basic residues" evidence="5">
    <location>
        <begin position="363"/>
        <end position="373"/>
    </location>
</feature>
<dbReference type="SUPFAM" id="SSF52075">
    <property type="entry name" value="Outer arm dynein light chain 1"/>
    <property type="match status" value="1"/>
</dbReference>
<gene>
    <name evidence="6" type="ORF">UCRPC4_g03509</name>
</gene>
<dbReference type="PROSITE" id="PS51450">
    <property type="entry name" value="LRR"/>
    <property type="match status" value="3"/>
</dbReference>
<evidence type="ECO:0000256" key="5">
    <source>
        <dbReference type="SAM" id="MobiDB-lite"/>
    </source>
</evidence>
<comment type="subcellular location">
    <subcellularLocation>
        <location evidence="1">Cytoplasm</location>
    </subcellularLocation>
</comment>
<feature type="region of interest" description="Disordered" evidence="5">
    <location>
        <begin position="33"/>
        <end position="58"/>
    </location>
</feature>
<feature type="region of interest" description="Disordered" evidence="5">
    <location>
        <begin position="281"/>
        <end position="389"/>
    </location>
</feature>
<name>A0A0G2EFT8_PHACM</name>
<dbReference type="SMART" id="SM00369">
    <property type="entry name" value="LRR_TYP"/>
    <property type="match status" value="4"/>
</dbReference>
<dbReference type="InterPro" id="IPR003591">
    <property type="entry name" value="Leu-rich_rpt_typical-subtyp"/>
</dbReference>
<dbReference type="FunFam" id="3.80.10.10:FF:000273">
    <property type="entry name" value="Leucine Rich Repeat domain protein"/>
    <property type="match status" value="1"/>
</dbReference>
<dbReference type="AlphaFoldDB" id="A0A0G2EFT8"/>
<reference evidence="6 7" key="1">
    <citation type="submission" date="2015-05" db="EMBL/GenBank/DDBJ databases">
        <title>Distinctive expansion of gene families associated with plant cell wall degradation and secondary metabolism in the genomes of grapevine trunk pathogens.</title>
        <authorList>
            <person name="Lawrence D.P."/>
            <person name="Travadon R."/>
            <person name="Rolshausen P.E."/>
            <person name="Baumgartner K."/>
        </authorList>
    </citation>
    <scope>NUCLEOTIDE SEQUENCE [LARGE SCALE GENOMIC DNA]</scope>
    <source>
        <strain evidence="6">UCRPC4</strain>
    </source>
</reference>
<keyword evidence="2" id="KW-0963">Cytoplasm</keyword>
<evidence type="ECO:0000256" key="4">
    <source>
        <dbReference type="ARBA" id="ARBA00022737"/>
    </source>
</evidence>
<dbReference type="Pfam" id="PF00560">
    <property type="entry name" value="LRR_1"/>
    <property type="match status" value="1"/>
</dbReference>
<dbReference type="InterPro" id="IPR001611">
    <property type="entry name" value="Leu-rich_rpt"/>
</dbReference>
<evidence type="ECO:0000256" key="2">
    <source>
        <dbReference type="ARBA" id="ARBA00022490"/>
    </source>
</evidence>
<feature type="compositionally biased region" description="Basic and acidic residues" evidence="5">
    <location>
        <begin position="694"/>
        <end position="715"/>
    </location>
</feature>